<sequence length="78" mass="8800">MLVSHVSFGQTEEEFRANLLRLQEKEQEIAKQHAELTKKIFRLQRTTTIITVSFAAIVVGAAVFAWAKTGKFQPPTLV</sequence>
<accession>A0A0F9UAH7</accession>
<keyword evidence="1" id="KW-0472">Membrane</keyword>
<dbReference type="EMBL" id="LAZR01001102">
    <property type="protein sequence ID" value="KKN50628.1"/>
    <property type="molecule type" value="Genomic_DNA"/>
</dbReference>
<name>A0A0F9UAH7_9ZZZZ</name>
<feature type="transmembrane region" description="Helical" evidence="1">
    <location>
        <begin position="48"/>
        <end position="67"/>
    </location>
</feature>
<keyword evidence="1" id="KW-1133">Transmembrane helix</keyword>
<gene>
    <name evidence="2" type="ORF">LCGC14_0630550</name>
</gene>
<reference evidence="2" key="1">
    <citation type="journal article" date="2015" name="Nature">
        <title>Complex archaea that bridge the gap between prokaryotes and eukaryotes.</title>
        <authorList>
            <person name="Spang A."/>
            <person name="Saw J.H."/>
            <person name="Jorgensen S.L."/>
            <person name="Zaremba-Niedzwiedzka K."/>
            <person name="Martijn J."/>
            <person name="Lind A.E."/>
            <person name="van Eijk R."/>
            <person name="Schleper C."/>
            <person name="Guy L."/>
            <person name="Ettema T.J."/>
        </authorList>
    </citation>
    <scope>NUCLEOTIDE SEQUENCE</scope>
</reference>
<proteinExistence type="predicted"/>
<organism evidence="2">
    <name type="scientific">marine sediment metagenome</name>
    <dbReference type="NCBI Taxonomy" id="412755"/>
    <lineage>
        <taxon>unclassified sequences</taxon>
        <taxon>metagenomes</taxon>
        <taxon>ecological metagenomes</taxon>
    </lineage>
</organism>
<evidence type="ECO:0000313" key="2">
    <source>
        <dbReference type="EMBL" id="KKN50628.1"/>
    </source>
</evidence>
<protein>
    <submittedName>
        <fullName evidence="2">Uncharacterized protein</fullName>
    </submittedName>
</protein>
<comment type="caution">
    <text evidence="2">The sequence shown here is derived from an EMBL/GenBank/DDBJ whole genome shotgun (WGS) entry which is preliminary data.</text>
</comment>
<keyword evidence="1" id="KW-0812">Transmembrane</keyword>
<evidence type="ECO:0000256" key="1">
    <source>
        <dbReference type="SAM" id="Phobius"/>
    </source>
</evidence>
<dbReference type="AlphaFoldDB" id="A0A0F9UAH7"/>